<keyword evidence="5 8" id="KW-0472">Membrane</keyword>
<keyword evidence="4" id="KW-0297">G-protein coupled receptor</keyword>
<accession>A0A9D4RBI5</accession>
<feature type="transmembrane region" description="Helical" evidence="8">
    <location>
        <begin position="48"/>
        <end position="66"/>
    </location>
</feature>
<keyword evidence="11" id="KW-1185">Reference proteome</keyword>
<evidence type="ECO:0000256" key="1">
    <source>
        <dbReference type="ARBA" id="ARBA00004141"/>
    </source>
</evidence>
<dbReference type="PANTHER" id="PTHR24243:SF230">
    <property type="entry name" value="G-PROTEIN COUPLED RECEPTORS FAMILY 1 PROFILE DOMAIN-CONTAINING PROTEIN"/>
    <property type="match status" value="1"/>
</dbReference>
<protein>
    <recommendedName>
        <fullName evidence="9">G-protein coupled receptors family 1 profile domain-containing protein</fullName>
    </recommendedName>
</protein>
<feature type="transmembrane region" description="Helical" evidence="8">
    <location>
        <begin position="16"/>
        <end position="36"/>
    </location>
</feature>
<feature type="transmembrane region" description="Helical" evidence="8">
    <location>
        <begin position="174"/>
        <end position="200"/>
    </location>
</feature>
<dbReference type="InterPro" id="IPR017452">
    <property type="entry name" value="GPCR_Rhodpsn_7TM"/>
</dbReference>
<dbReference type="EMBL" id="JAIWYP010000002">
    <property type="protein sequence ID" value="KAH3861418.1"/>
    <property type="molecule type" value="Genomic_DNA"/>
</dbReference>
<dbReference type="Gene3D" id="1.20.1070.10">
    <property type="entry name" value="Rhodopsin 7-helix transmembrane proteins"/>
    <property type="match status" value="1"/>
</dbReference>
<sequence>MDNNNELISTFLVERVYKISITILGLVGNILTIIILTNKRNRKSSTATYLLALAVSDIIIILFGPFCDWLEIMWHVFISEYGEFACKVQTFMQYSSSTTSSWLLVVVTIERAISVTYPYKVRTSCTKQIAIIVVVITWTLVYAANLHFLFGMGQSYNNQCDAITPNYMKFAEYILPWVDFTLSFFFPFIFLLLGNAVIIHQLTKHRSRQKYLTHSNVPNNLAVSLVLVLVDFVFVITVGPIYVFSIVFPYFLGSLSEEEKNSIARFWGPMLHGLWETNAALNIVLYVMSGTRFRNELLRLLCFCCKKNQKSNGVFDTSANFNPIYVRSSLRRAASGEKKGSQLSMDLMPFKSPSTQIAHRNDLHDYDQLSIISGKRKTKY</sequence>
<evidence type="ECO:0000313" key="11">
    <source>
        <dbReference type="Proteomes" id="UP000828390"/>
    </source>
</evidence>
<keyword evidence="3 8" id="KW-1133">Transmembrane helix</keyword>
<proteinExistence type="predicted"/>
<evidence type="ECO:0000256" key="2">
    <source>
        <dbReference type="ARBA" id="ARBA00022692"/>
    </source>
</evidence>
<dbReference type="PROSITE" id="PS50262">
    <property type="entry name" value="G_PROTEIN_RECEP_F1_2"/>
    <property type="match status" value="1"/>
</dbReference>
<feature type="transmembrane region" description="Helical" evidence="8">
    <location>
        <begin position="221"/>
        <end position="252"/>
    </location>
</feature>
<name>A0A9D4RBI5_DREPO</name>
<dbReference type="AlphaFoldDB" id="A0A9D4RBI5"/>
<feature type="transmembrane region" description="Helical" evidence="8">
    <location>
        <begin position="129"/>
        <end position="150"/>
    </location>
</feature>
<dbReference type="SUPFAM" id="SSF81321">
    <property type="entry name" value="Family A G protein-coupled receptor-like"/>
    <property type="match status" value="1"/>
</dbReference>
<feature type="domain" description="G-protein coupled receptors family 1 profile" evidence="9">
    <location>
        <begin position="28"/>
        <end position="286"/>
    </location>
</feature>
<comment type="subcellular location">
    <subcellularLocation>
        <location evidence="1">Membrane</location>
        <topology evidence="1">Multi-pass membrane protein</topology>
    </subcellularLocation>
</comment>
<dbReference type="Proteomes" id="UP000828390">
    <property type="component" value="Unassembled WGS sequence"/>
</dbReference>
<evidence type="ECO:0000256" key="8">
    <source>
        <dbReference type="SAM" id="Phobius"/>
    </source>
</evidence>
<dbReference type="GO" id="GO:0005886">
    <property type="term" value="C:plasma membrane"/>
    <property type="evidence" value="ECO:0007669"/>
    <property type="project" value="TreeGrafter"/>
</dbReference>
<evidence type="ECO:0000256" key="5">
    <source>
        <dbReference type="ARBA" id="ARBA00023136"/>
    </source>
</evidence>
<organism evidence="10 11">
    <name type="scientific">Dreissena polymorpha</name>
    <name type="common">Zebra mussel</name>
    <name type="synonym">Mytilus polymorpha</name>
    <dbReference type="NCBI Taxonomy" id="45954"/>
    <lineage>
        <taxon>Eukaryota</taxon>
        <taxon>Metazoa</taxon>
        <taxon>Spiralia</taxon>
        <taxon>Lophotrochozoa</taxon>
        <taxon>Mollusca</taxon>
        <taxon>Bivalvia</taxon>
        <taxon>Autobranchia</taxon>
        <taxon>Heteroconchia</taxon>
        <taxon>Euheterodonta</taxon>
        <taxon>Imparidentia</taxon>
        <taxon>Neoheterodontei</taxon>
        <taxon>Myida</taxon>
        <taxon>Dreissenoidea</taxon>
        <taxon>Dreissenidae</taxon>
        <taxon>Dreissena</taxon>
    </lineage>
</organism>
<evidence type="ECO:0000256" key="3">
    <source>
        <dbReference type="ARBA" id="ARBA00022989"/>
    </source>
</evidence>
<dbReference type="PANTHER" id="PTHR24243">
    <property type="entry name" value="G-PROTEIN COUPLED RECEPTOR"/>
    <property type="match status" value="1"/>
</dbReference>
<keyword evidence="2 8" id="KW-0812">Transmembrane</keyword>
<evidence type="ECO:0000259" key="9">
    <source>
        <dbReference type="PROSITE" id="PS50262"/>
    </source>
</evidence>
<evidence type="ECO:0000256" key="4">
    <source>
        <dbReference type="ARBA" id="ARBA00023040"/>
    </source>
</evidence>
<comment type="caution">
    <text evidence="10">The sequence shown here is derived from an EMBL/GenBank/DDBJ whole genome shotgun (WGS) entry which is preliminary data.</text>
</comment>
<evidence type="ECO:0000256" key="7">
    <source>
        <dbReference type="ARBA" id="ARBA00023224"/>
    </source>
</evidence>
<dbReference type="Pfam" id="PF00001">
    <property type="entry name" value="7tm_1"/>
    <property type="match status" value="1"/>
</dbReference>
<dbReference type="PRINTS" id="PR00237">
    <property type="entry name" value="GPCRRHODOPSN"/>
</dbReference>
<evidence type="ECO:0000313" key="10">
    <source>
        <dbReference type="EMBL" id="KAH3861418.1"/>
    </source>
</evidence>
<dbReference type="InterPro" id="IPR000276">
    <property type="entry name" value="GPCR_Rhodpsn"/>
</dbReference>
<reference evidence="10" key="2">
    <citation type="submission" date="2020-11" db="EMBL/GenBank/DDBJ databases">
        <authorList>
            <person name="McCartney M.A."/>
            <person name="Auch B."/>
            <person name="Kono T."/>
            <person name="Mallez S."/>
            <person name="Becker A."/>
            <person name="Gohl D.M."/>
            <person name="Silverstein K.A.T."/>
            <person name="Koren S."/>
            <person name="Bechman K.B."/>
            <person name="Herman A."/>
            <person name="Abrahante J.E."/>
            <person name="Garbe J."/>
        </authorList>
    </citation>
    <scope>NUCLEOTIDE SEQUENCE</scope>
    <source>
        <strain evidence="10">Duluth1</strain>
        <tissue evidence="10">Whole animal</tissue>
    </source>
</reference>
<gene>
    <name evidence="10" type="ORF">DPMN_024346</name>
</gene>
<dbReference type="GO" id="GO:0004930">
    <property type="term" value="F:G protein-coupled receptor activity"/>
    <property type="evidence" value="ECO:0007669"/>
    <property type="project" value="UniProtKB-KW"/>
</dbReference>
<evidence type="ECO:0000256" key="6">
    <source>
        <dbReference type="ARBA" id="ARBA00023170"/>
    </source>
</evidence>
<reference evidence="10" key="1">
    <citation type="journal article" date="2019" name="bioRxiv">
        <title>The Genome of the Zebra Mussel, Dreissena polymorpha: A Resource for Invasive Species Research.</title>
        <authorList>
            <person name="McCartney M.A."/>
            <person name="Auch B."/>
            <person name="Kono T."/>
            <person name="Mallez S."/>
            <person name="Zhang Y."/>
            <person name="Obille A."/>
            <person name="Becker A."/>
            <person name="Abrahante J.E."/>
            <person name="Garbe J."/>
            <person name="Badalamenti J.P."/>
            <person name="Herman A."/>
            <person name="Mangelson H."/>
            <person name="Liachko I."/>
            <person name="Sullivan S."/>
            <person name="Sone E.D."/>
            <person name="Koren S."/>
            <person name="Silverstein K.A.T."/>
            <person name="Beckman K.B."/>
            <person name="Gohl D.M."/>
        </authorList>
    </citation>
    <scope>NUCLEOTIDE SEQUENCE</scope>
    <source>
        <strain evidence="10">Duluth1</strain>
        <tissue evidence="10">Whole animal</tissue>
    </source>
</reference>
<keyword evidence="6" id="KW-0675">Receptor</keyword>
<keyword evidence="7" id="KW-0807">Transducer</keyword>